<sequence length="478" mass="52855">MEQQPQVEILVHIGAPSRAVDDAWYRSLATSYVDFQPENRNRVNSFSQGHSGISNDVGRSSFECRGVEGGAAQDIPISSPSSEPFDSFKSPQASFRSVIDNADSPRLPSKRTPGAEPARNAGETPEQDMQSSWQTPSSVVHDSYLGNSVDVSILTSPTRVLESYLQHFDSPTVLSTTSQEPGNGVSSRNSQNFTRPSTTKNQLAASLVPATPQIVPCTPRYNPSSSLYGILKKKPEGEQQEGHVRNQPHIPQQDEISSDNIIEETIIMESSDPSSVIRADSEPPPAKRHQPDTAGISPRALLRAASDIGPRSASNQRSPLTVTFLSDHGYTYDSLDIRAPEPPVGVGDLDAQSFITPGLERLARDLDIPKRYKPHEEARNLRPLERGYWYLDCSTMESQLKHDTWAYLANYVGTGVAGWGVWCTRDDDFQRLRVYCWGSIVAHIYLLLYLATQRKIRHTGCSWIDGEGIPVIVMEARH</sequence>
<accession>A0ACB9YX25</accession>
<gene>
    <name evidence="1" type="ORF">F4820DRAFT_361876</name>
</gene>
<keyword evidence="2" id="KW-1185">Reference proteome</keyword>
<dbReference type="EMBL" id="MU393498">
    <property type="protein sequence ID" value="KAI4863746.1"/>
    <property type="molecule type" value="Genomic_DNA"/>
</dbReference>
<evidence type="ECO:0000313" key="1">
    <source>
        <dbReference type="EMBL" id="KAI4863746.1"/>
    </source>
</evidence>
<proteinExistence type="predicted"/>
<protein>
    <submittedName>
        <fullName evidence="1">Uncharacterized protein</fullName>
    </submittedName>
</protein>
<dbReference type="Proteomes" id="UP001497700">
    <property type="component" value="Unassembled WGS sequence"/>
</dbReference>
<comment type="caution">
    <text evidence="1">The sequence shown here is derived from an EMBL/GenBank/DDBJ whole genome shotgun (WGS) entry which is preliminary data.</text>
</comment>
<organism evidence="1 2">
    <name type="scientific">Hypoxylon rubiginosum</name>
    <dbReference type="NCBI Taxonomy" id="110542"/>
    <lineage>
        <taxon>Eukaryota</taxon>
        <taxon>Fungi</taxon>
        <taxon>Dikarya</taxon>
        <taxon>Ascomycota</taxon>
        <taxon>Pezizomycotina</taxon>
        <taxon>Sordariomycetes</taxon>
        <taxon>Xylariomycetidae</taxon>
        <taxon>Xylariales</taxon>
        <taxon>Hypoxylaceae</taxon>
        <taxon>Hypoxylon</taxon>
    </lineage>
</organism>
<name>A0ACB9YX25_9PEZI</name>
<reference evidence="1 2" key="1">
    <citation type="journal article" date="2022" name="New Phytol.">
        <title>Ecological generalism drives hyperdiversity of secondary metabolite gene clusters in xylarialean endophytes.</title>
        <authorList>
            <person name="Franco M.E.E."/>
            <person name="Wisecaver J.H."/>
            <person name="Arnold A.E."/>
            <person name="Ju Y.M."/>
            <person name="Slot J.C."/>
            <person name="Ahrendt S."/>
            <person name="Moore L.P."/>
            <person name="Eastman K.E."/>
            <person name="Scott K."/>
            <person name="Konkel Z."/>
            <person name="Mondo S.J."/>
            <person name="Kuo A."/>
            <person name="Hayes R.D."/>
            <person name="Haridas S."/>
            <person name="Andreopoulos B."/>
            <person name="Riley R."/>
            <person name="LaButti K."/>
            <person name="Pangilinan J."/>
            <person name="Lipzen A."/>
            <person name="Amirebrahimi M."/>
            <person name="Yan J."/>
            <person name="Adam C."/>
            <person name="Keymanesh K."/>
            <person name="Ng V."/>
            <person name="Louie K."/>
            <person name="Northen T."/>
            <person name="Drula E."/>
            <person name="Henrissat B."/>
            <person name="Hsieh H.M."/>
            <person name="Youens-Clark K."/>
            <person name="Lutzoni F."/>
            <person name="Miadlikowska J."/>
            <person name="Eastwood D.C."/>
            <person name="Hamelin R.C."/>
            <person name="Grigoriev I.V."/>
            <person name="U'Ren J.M."/>
        </authorList>
    </citation>
    <scope>NUCLEOTIDE SEQUENCE [LARGE SCALE GENOMIC DNA]</scope>
    <source>
        <strain evidence="1 2">CBS 119005</strain>
    </source>
</reference>
<evidence type="ECO:0000313" key="2">
    <source>
        <dbReference type="Proteomes" id="UP001497700"/>
    </source>
</evidence>